<sequence>MKDVNESDVRMSQTSIELHHKEKEVTGTVKTTKRAPYVASVQHNNQNINAGKLSDLDCRREENRMQRIYCASPQLLGREDNGGSYGVHRMTSDQESNRALVETVRQDNSRAPRHHNSMAPHQDSSRARLQESNGAPAQDSSRTLHQDSSRALGQDSSRAPGQHKSRAPGQDCSRAPGQDSSRAPGQEKILRRRNSHKTGKQLDETSLPSLATDAVKKGKKRCKPGVTLPSIADGKRALCSAAPPDMPDGRMDTDLPPVSVLPY</sequence>
<feature type="compositionally biased region" description="Polar residues" evidence="1">
    <location>
        <begin position="149"/>
        <end position="159"/>
    </location>
</feature>
<reference evidence="3" key="2">
    <citation type="submission" date="2025-08" db="UniProtKB">
        <authorList>
            <consortium name="RefSeq"/>
        </authorList>
    </citation>
    <scope>IDENTIFICATION</scope>
    <source>
        <strain evidence="3">S238N-H82</strain>
        <tissue evidence="3">Testes</tissue>
    </source>
</reference>
<evidence type="ECO:0000313" key="2">
    <source>
        <dbReference type="Proteomes" id="UP000001554"/>
    </source>
</evidence>
<dbReference type="Proteomes" id="UP000001554">
    <property type="component" value="Chromosome 4"/>
</dbReference>
<feature type="region of interest" description="Disordered" evidence="1">
    <location>
        <begin position="75"/>
        <end position="263"/>
    </location>
</feature>
<dbReference type="RefSeq" id="XP_035674871.1">
    <property type="nucleotide sequence ID" value="XM_035818978.1"/>
</dbReference>
<dbReference type="GeneID" id="118414759"/>
<organism evidence="2 3">
    <name type="scientific">Branchiostoma floridae</name>
    <name type="common">Florida lancelet</name>
    <name type="synonym">Amphioxus</name>
    <dbReference type="NCBI Taxonomy" id="7739"/>
    <lineage>
        <taxon>Eukaryota</taxon>
        <taxon>Metazoa</taxon>
        <taxon>Chordata</taxon>
        <taxon>Cephalochordata</taxon>
        <taxon>Leptocardii</taxon>
        <taxon>Amphioxiformes</taxon>
        <taxon>Branchiostomatidae</taxon>
        <taxon>Branchiostoma</taxon>
    </lineage>
</organism>
<evidence type="ECO:0000256" key="1">
    <source>
        <dbReference type="SAM" id="MobiDB-lite"/>
    </source>
</evidence>
<accession>A0A9J7MPJ1</accession>
<feature type="region of interest" description="Disordered" evidence="1">
    <location>
        <begin position="1"/>
        <end position="30"/>
    </location>
</feature>
<dbReference type="OrthoDB" id="10608691at2759"/>
<reference evidence="2" key="1">
    <citation type="journal article" date="2020" name="Nat. Ecol. Evol.">
        <title>Deeply conserved synteny resolves early events in vertebrate evolution.</title>
        <authorList>
            <person name="Simakov O."/>
            <person name="Marletaz F."/>
            <person name="Yue J.X."/>
            <person name="O'Connell B."/>
            <person name="Jenkins J."/>
            <person name="Brandt A."/>
            <person name="Calef R."/>
            <person name="Tung C.H."/>
            <person name="Huang T.K."/>
            <person name="Schmutz J."/>
            <person name="Satoh N."/>
            <person name="Yu J.K."/>
            <person name="Putnam N.H."/>
            <person name="Green R.E."/>
            <person name="Rokhsar D.S."/>
        </authorList>
    </citation>
    <scope>NUCLEOTIDE SEQUENCE [LARGE SCALE GENOMIC DNA]</scope>
    <source>
        <strain evidence="2">S238N-H82</strain>
    </source>
</reference>
<feature type="compositionally biased region" description="Basic residues" evidence="1">
    <location>
        <begin position="190"/>
        <end position="199"/>
    </location>
</feature>
<protein>
    <submittedName>
        <fullName evidence="3">Uncharacterized protein LOC118414759</fullName>
    </submittedName>
</protein>
<dbReference type="AlphaFoldDB" id="A0A9J7MPJ1"/>
<evidence type="ECO:0000313" key="3">
    <source>
        <dbReference type="RefSeq" id="XP_035674871.1"/>
    </source>
</evidence>
<dbReference type="KEGG" id="bfo:118414759"/>
<name>A0A9J7MPJ1_BRAFL</name>
<proteinExistence type="predicted"/>
<gene>
    <name evidence="3" type="primary">LOC118414759</name>
</gene>
<keyword evidence="2" id="KW-1185">Reference proteome</keyword>
<feature type="compositionally biased region" description="Polar residues" evidence="1">
    <location>
        <begin position="130"/>
        <end position="141"/>
    </location>
</feature>